<evidence type="ECO:0000256" key="2">
    <source>
        <dbReference type="SAM" id="Phobius"/>
    </source>
</evidence>
<dbReference type="GO" id="GO:0043107">
    <property type="term" value="P:type IV pilus-dependent motility"/>
    <property type="evidence" value="ECO:0007669"/>
    <property type="project" value="InterPro"/>
</dbReference>
<keyword evidence="2" id="KW-0812">Transmembrane</keyword>
<dbReference type="EMBL" id="WBXO01000013">
    <property type="protein sequence ID" value="KAB2951314.1"/>
    <property type="molecule type" value="Genomic_DNA"/>
</dbReference>
<feature type="transmembrane region" description="Helical" evidence="2">
    <location>
        <begin position="12"/>
        <end position="31"/>
    </location>
</feature>
<keyword evidence="4" id="KW-1185">Reference proteome</keyword>
<dbReference type="Proteomes" id="UP000468766">
    <property type="component" value="Unassembled WGS sequence"/>
</dbReference>
<dbReference type="OrthoDB" id="1807571at2"/>
<accession>A0A6I0EZW8</accession>
<comment type="caution">
    <text evidence="3">The sequence shown here is derived from an EMBL/GenBank/DDBJ whole genome shotgun (WGS) entry which is preliminary data.</text>
</comment>
<organism evidence="3 4">
    <name type="scientific">Heliorestis acidaminivorans</name>
    <dbReference type="NCBI Taxonomy" id="553427"/>
    <lineage>
        <taxon>Bacteria</taxon>
        <taxon>Bacillati</taxon>
        <taxon>Bacillota</taxon>
        <taxon>Clostridia</taxon>
        <taxon>Eubacteriales</taxon>
        <taxon>Heliobacteriaceae</taxon>
        <taxon>Heliorestis</taxon>
    </lineage>
</organism>
<dbReference type="GO" id="GO:0043683">
    <property type="term" value="P:type IV pilus assembly"/>
    <property type="evidence" value="ECO:0007669"/>
    <property type="project" value="InterPro"/>
</dbReference>
<dbReference type="Pfam" id="PF04350">
    <property type="entry name" value="PilO"/>
    <property type="match status" value="1"/>
</dbReference>
<sequence length="177" mass="20382">MNKSLFSNKIVLALIAIVLFLLTAFLFYYQFGQLQVAREAVREEQQQLNQAKVRLQELVAIKANVDIMENNLAYLERRLPFQPRQDDIIKVLHSTAGQSGTHLTNLRFGNEASKDGYVEMPLTLSYEGRYHDVIALLQRFDQAERAFRVEEIKLSKGRGDFPELKADITAKAFYIKE</sequence>
<dbReference type="Gene3D" id="3.30.70.60">
    <property type="match status" value="1"/>
</dbReference>
<dbReference type="RefSeq" id="WP_151621688.1">
    <property type="nucleotide sequence ID" value="NZ_WBXO01000013.1"/>
</dbReference>
<evidence type="ECO:0000313" key="4">
    <source>
        <dbReference type="Proteomes" id="UP000468766"/>
    </source>
</evidence>
<protein>
    <submittedName>
        <fullName evidence="3">Type 4a pilus biogenesis protein PilO</fullName>
    </submittedName>
</protein>
<keyword evidence="2" id="KW-1133">Transmembrane helix</keyword>
<dbReference type="InterPro" id="IPR014717">
    <property type="entry name" value="Transl_elong_EF1B/ribsomal_bS6"/>
</dbReference>
<dbReference type="PANTHER" id="PTHR39555:SF1">
    <property type="entry name" value="TYPE IV PILUS INNER MEMBRANE COMPONENT PILO"/>
    <property type="match status" value="1"/>
</dbReference>
<reference evidence="3 4" key="1">
    <citation type="submission" date="2019-10" db="EMBL/GenBank/DDBJ databases">
        <title>Whole-genome sequence of the extremophile Heliorestis acidaminivorans DSM 24790.</title>
        <authorList>
            <person name="Kyndt J.A."/>
            <person name="Meyer T.E."/>
        </authorList>
    </citation>
    <scope>NUCLEOTIDE SEQUENCE [LARGE SCALE GENOMIC DNA]</scope>
    <source>
        <strain evidence="3 4">DSM 24790</strain>
    </source>
</reference>
<dbReference type="InterPro" id="IPR007445">
    <property type="entry name" value="PilO"/>
</dbReference>
<feature type="coiled-coil region" evidence="1">
    <location>
        <begin position="34"/>
        <end position="78"/>
    </location>
</feature>
<dbReference type="PANTHER" id="PTHR39555">
    <property type="entry name" value="FIMBRIAL ASSEMBLY PROTEIN PILO-LIKE PROTEIN-RELATED"/>
    <property type="match status" value="1"/>
</dbReference>
<keyword evidence="1" id="KW-0175">Coiled coil</keyword>
<gene>
    <name evidence="3" type="primary">pilO</name>
    <name evidence="3" type="ORF">F9B85_13175</name>
</gene>
<dbReference type="AlphaFoldDB" id="A0A6I0EZW8"/>
<evidence type="ECO:0000256" key="1">
    <source>
        <dbReference type="SAM" id="Coils"/>
    </source>
</evidence>
<keyword evidence="2" id="KW-0472">Membrane</keyword>
<name>A0A6I0EZW8_9FIRM</name>
<evidence type="ECO:0000313" key="3">
    <source>
        <dbReference type="EMBL" id="KAB2951314.1"/>
    </source>
</evidence>
<proteinExistence type="predicted"/>